<name>A0ABR2TP89_9ROSI</name>
<dbReference type="PANTHER" id="PTHR47258:SF1">
    <property type="entry name" value="E3 UBIQUITIN-PROTEIN LIGASE XERICO-RELATED"/>
    <property type="match status" value="1"/>
</dbReference>
<dbReference type="Gene3D" id="3.30.40.10">
    <property type="entry name" value="Zinc/RING finger domain, C3HC4 (zinc finger)"/>
    <property type="match status" value="1"/>
</dbReference>
<evidence type="ECO:0000256" key="2">
    <source>
        <dbReference type="ARBA" id="ARBA00022771"/>
    </source>
</evidence>
<dbReference type="PROSITE" id="PS50089">
    <property type="entry name" value="ZF_RING_2"/>
    <property type="match status" value="1"/>
</dbReference>
<comment type="caution">
    <text evidence="6">The sequence shown here is derived from an EMBL/GenBank/DDBJ whole genome shotgun (WGS) entry which is preliminary data.</text>
</comment>
<dbReference type="SMART" id="SM00744">
    <property type="entry name" value="RINGv"/>
    <property type="match status" value="1"/>
</dbReference>
<evidence type="ECO:0000259" key="5">
    <source>
        <dbReference type="PROSITE" id="PS50089"/>
    </source>
</evidence>
<evidence type="ECO:0000256" key="4">
    <source>
        <dbReference type="PROSITE-ProRule" id="PRU00175"/>
    </source>
</evidence>
<dbReference type="InterPro" id="IPR044249">
    <property type="entry name" value="XERICO-like"/>
</dbReference>
<gene>
    <name evidence="6" type="ORF">V6N11_023947</name>
</gene>
<proteinExistence type="predicted"/>
<evidence type="ECO:0000313" key="6">
    <source>
        <dbReference type="EMBL" id="KAK9039110.1"/>
    </source>
</evidence>
<dbReference type="Pfam" id="PF13639">
    <property type="entry name" value="zf-RING_2"/>
    <property type="match status" value="1"/>
</dbReference>
<dbReference type="Proteomes" id="UP001396334">
    <property type="component" value="Unassembled WGS sequence"/>
</dbReference>
<organism evidence="6 7">
    <name type="scientific">Hibiscus sabdariffa</name>
    <name type="common">roselle</name>
    <dbReference type="NCBI Taxonomy" id="183260"/>
    <lineage>
        <taxon>Eukaryota</taxon>
        <taxon>Viridiplantae</taxon>
        <taxon>Streptophyta</taxon>
        <taxon>Embryophyta</taxon>
        <taxon>Tracheophyta</taxon>
        <taxon>Spermatophyta</taxon>
        <taxon>Magnoliopsida</taxon>
        <taxon>eudicotyledons</taxon>
        <taxon>Gunneridae</taxon>
        <taxon>Pentapetalae</taxon>
        <taxon>rosids</taxon>
        <taxon>malvids</taxon>
        <taxon>Malvales</taxon>
        <taxon>Malvaceae</taxon>
        <taxon>Malvoideae</taxon>
        <taxon>Hibiscus</taxon>
    </lineage>
</organism>
<feature type="domain" description="RING-type" evidence="5">
    <location>
        <begin position="144"/>
        <end position="186"/>
    </location>
</feature>
<evidence type="ECO:0000256" key="3">
    <source>
        <dbReference type="ARBA" id="ARBA00022833"/>
    </source>
</evidence>
<dbReference type="EMBL" id="JBBPBN010000005">
    <property type="protein sequence ID" value="KAK9039110.1"/>
    <property type="molecule type" value="Genomic_DNA"/>
</dbReference>
<dbReference type="InterPro" id="IPR011016">
    <property type="entry name" value="Znf_RING-CH"/>
</dbReference>
<evidence type="ECO:0000313" key="7">
    <source>
        <dbReference type="Proteomes" id="UP001396334"/>
    </source>
</evidence>
<dbReference type="CDD" id="cd16454">
    <property type="entry name" value="RING-H2_PA-TM-RING"/>
    <property type="match status" value="1"/>
</dbReference>
<keyword evidence="1" id="KW-0479">Metal-binding</keyword>
<keyword evidence="3" id="KW-0862">Zinc</keyword>
<evidence type="ECO:0000256" key="1">
    <source>
        <dbReference type="ARBA" id="ARBA00022723"/>
    </source>
</evidence>
<keyword evidence="2 4" id="KW-0863">Zinc-finger</keyword>
<dbReference type="SUPFAM" id="SSF57850">
    <property type="entry name" value="RING/U-box"/>
    <property type="match status" value="1"/>
</dbReference>
<protein>
    <recommendedName>
        <fullName evidence="5">RING-type domain-containing protein</fullName>
    </recommendedName>
</protein>
<dbReference type="InterPro" id="IPR013083">
    <property type="entry name" value="Znf_RING/FYVE/PHD"/>
</dbReference>
<dbReference type="PANTHER" id="PTHR47258">
    <property type="match status" value="1"/>
</dbReference>
<dbReference type="InterPro" id="IPR001841">
    <property type="entry name" value="Znf_RING"/>
</dbReference>
<keyword evidence="7" id="KW-1185">Reference proteome</keyword>
<sequence length="191" mass="21490">MPLVIVSTSTAAITRPQKASFLISFFHFGIPYRKMGLSSLPTLSEGMLCVLLVNTALSFSVLKGILRSILRILGIHLSSAATSSPDSMTSSSDSATSSLDSVVYHDELSLYHAASEIYIEEYRSRIPTIRFDDLHSREQAEYDCPVCRCSFEPESEIDLLPCNHLFHKDCLEKWLRYLRGTCPLCRFPLLY</sequence>
<reference evidence="6 7" key="1">
    <citation type="journal article" date="2024" name="G3 (Bethesda)">
        <title>Genome assembly of Hibiscus sabdariffa L. provides insights into metabolisms of medicinal natural products.</title>
        <authorList>
            <person name="Kim T."/>
        </authorList>
    </citation>
    <scope>NUCLEOTIDE SEQUENCE [LARGE SCALE GENOMIC DNA]</scope>
    <source>
        <strain evidence="6">TK-2024</strain>
        <tissue evidence="6">Old leaves</tissue>
    </source>
</reference>
<dbReference type="SMART" id="SM00184">
    <property type="entry name" value="RING"/>
    <property type="match status" value="1"/>
</dbReference>
<accession>A0ABR2TP89</accession>